<proteinExistence type="predicted"/>
<keyword evidence="3" id="KW-1185">Reference proteome</keyword>
<dbReference type="Proteomes" id="UP000799757">
    <property type="component" value="Unassembled WGS sequence"/>
</dbReference>
<accession>A0A6A6WMY0</accession>
<protein>
    <submittedName>
        <fullName evidence="2">Uncharacterized protein</fullName>
    </submittedName>
</protein>
<feature type="non-terminal residue" evidence="2">
    <location>
        <position position="1"/>
    </location>
</feature>
<sequence length="228" mass="24472">VRRQTVEQQEKGQLTGAGPGGPRGPGPERAEDEEREGEAEVRKGRKAKDFGGTSQRVVMAAATSQQPVEQQENGQLTGAGPGGPGGLRQRGQRMRRERETRKRTTGAGPGGPGAERADDEEGEGEQRGQEDQGNYGRRVGGCLYPPAPPVRLPRLYSAAAPAPSLRGSGRKRSSSHSLSWAGRGSTVQGHEETRLQDDESLDCAGRWRDSTAQDDGETILSRTMGRLY</sequence>
<organism evidence="2 3">
    <name type="scientific">Melanomma pulvis-pyrius CBS 109.77</name>
    <dbReference type="NCBI Taxonomy" id="1314802"/>
    <lineage>
        <taxon>Eukaryota</taxon>
        <taxon>Fungi</taxon>
        <taxon>Dikarya</taxon>
        <taxon>Ascomycota</taxon>
        <taxon>Pezizomycotina</taxon>
        <taxon>Dothideomycetes</taxon>
        <taxon>Pleosporomycetidae</taxon>
        <taxon>Pleosporales</taxon>
        <taxon>Melanommataceae</taxon>
        <taxon>Melanomma</taxon>
    </lineage>
</organism>
<feature type="compositionally biased region" description="Gly residues" evidence="1">
    <location>
        <begin position="77"/>
        <end position="88"/>
    </location>
</feature>
<dbReference type="AlphaFoldDB" id="A0A6A6WMY0"/>
<evidence type="ECO:0000256" key="1">
    <source>
        <dbReference type="SAM" id="MobiDB-lite"/>
    </source>
</evidence>
<feature type="region of interest" description="Disordered" evidence="1">
    <location>
        <begin position="1"/>
        <end position="228"/>
    </location>
</feature>
<name>A0A6A6WMY0_9PLEO</name>
<dbReference type="EMBL" id="MU003454">
    <property type="protein sequence ID" value="KAF2785405.1"/>
    <property type="molecule type" value="Genomic_DNA"/>
</dbReference>
<evidence type="ECO:0000313" key="3">
    <source>
        <dbReference type="Proteomes" id="UP000799757"/>
    </source>
</evidence>
<reference evidence="2" key="1">
    <citation type="journal article" date="2020" name="Stud. Mycol.">
        <title>101 Dothideomycetes genomes: a test case for predicting lifestyles and emergence of pathogens.</title>
        <authorList>
            <person name="Haridas S."/>
            <person name="Albert R."/>
            <person name="Binder M."/>
            <person name="Bloem J."/>
            <person name="Labutti K."/>
            <person name="Salamov A."/>
            <person name="Andreopoulos B."/>
            <person name="Baker S."/>
            <person name="Barry K."/>
            <person name="Bills G."/>
            <person name="Bluhm B."/>
            <person name="Cannon C."/>
            <person name="Castanera R."/>
            <person name="Culley D."/>
            <person name="Daum C."/>
            <person name="Ezra D."/>
            <person name="Gonzalez J."/>
            <person name="Henrissat B."/>
            <person name="Kuo A."/>
            <person name="Liang C."/>
            <person name="Lipzen A."/>
            <person name="Lutzoni F."/>
            <person name="Magnuson J."/>
            <person name="Mondo S."/>
            <person name="Nolan M."/>
            <person name="Ohm R."/>
            <person name="Pangilinan J."/>
            <person name="Park H.-J."/>
            <person name="Ramirez L."/>
            <person name="Alfaro M."/>
            <person name="Sun H."/>
            <person name="Tritt A."/>
            <person name="Yoshinaga Y."/>
            <person name="Zwiers L.-H."/>
            <person name="Turgeon B."/>
            <person name="Goodwin S."/>
            <person name="Spatafora J."/>
            <person name="Crous P."/>
            <person name="Grigoriev I."/>
        </authorList>
    </citation>
    <scope>NUCLEOTIDE SEQUENCE</scope>
    <source>
        <strain evidence="2">CBS 109.77</strain>
    </source>
</reference>
<evidence type="ECO:0000313" key="2">
    <source>
        <dbReference type="EMBL" id="KAF2785405.1"/>
    </source>
</evidence>
<feature type="compositionally biased region" description="Basic and acidic residues" evidence="1">
    <location>
        <begin position="1"/>
        <end position="10"/>
    </location>
</feature>
<gene>
    <name evidence="2" type="ORF">K505DRAFT_344641</name>
</gene>
<feature type="compositionally biased region" description="Polar residues" evidence="1">
    <location>
        <begin position="52"/>
        <end position="73"/>
    </location>
</feature>